<feature type="transmembrane region" description="Helical" evidence="2">
    <location>
        <begin position="155"/>
        <end position="183"/>
    </location>
</feature>
<keyword evidence="4" id="KW-1185">Reference proteome</keyword>
<organism evidence="3 4">
    <name type="scientific">Amborella trichopoda</name>
    <dbReference type="NCBI Taxonomy" id="13333"/>
    <lineage>
        <taxon>Eukaryota</taxon>
        <taxon>Viridiplantae</taxon>
        <taxon>Streptophyta</taxon>
        <taxon>Embryophyta</taxon>
        <taxon>Tracheophyta</taxon>
        <taxon>Spermatophyta</taxon>
        <taxon>Magnoliopsida</taxon>
        <taxon>Amborellales</taxon>
        <taxon>Amborellaceae</taxon>
        <taxon>Amborella</taxon>
    </lineage>
</organism>
<dbReference type="Gramene" id="ERN06496">
    <property type="protein sequence ID" value="ERN06496"/>
    <property type="gene ID" value="AMTR_s00058p00051650"/>
</dbReference>
<dbReference type="PANTHER" id="PTHR37206:SF4">
    <property type="entry name" value="TRANSMEMBRANE PROTEIN"/>
    <property type="match status" value="1"/>
</dbReference>
<feature type="region of interest" description="Disordered" evidence="1">
    <location>
        <begin position="95"/>
        <end position="114"/>
    </location>
</feature>
<dbReference type="AlphaFoldDB" id="W1PFS9"/>
<evidence type="ECO:0000313" key="3">
    <source>
        <dbReference type="EMBL" id="ERN06496.1"/>
    </source>
</evidence>
<dbReference type="PANTHER" id="PTHR37206">
    <property type="entry name" value="TRANSMEMBRANE PROTEIN"/>
    <property type="match status" value="1"/>
</dbReference>
<sequence>MADRSSNGRFGDGGDGGPFNDWEQVMAEESPPTSSSDGEVEEEERKEALHASPLLPPFFPEEQHEGDCPYYSVFPPSSHEGLPIDAIDIQELPASGTQERQRGGEEEQRGVASAAECEKKEGWKELVNLGGGGGGIVDLLLSKLQCHQKPEKHHYLWLFPSSSAAAATAAILGLGTAAAFLGWRWQRERRRSNLLLLQILQNDQRINQLLLQLSEMKDAVAARRKVSVLRVA</sequence>
<dbReference type="EMBL" id="KI393888">
    <property type="protein sequence ID" value="ERN06496.1"/>
    <property type="molecule type" value="Genomic_DNA"/>
</dbReference>
<gene>
    <name evidence="3" type="ORF">AMTR_s00058p00051650</name>
</gene>
<name>W1PFS9_AMBTC</name>
<keyword evidence="2" id="KW-1133">Transmembrane helix</keyword>
<evidence type="ECO:0000256" key="1">
    <source>
        <dbReference type="SAM" id="MobiDB-lite"/>
    </source>
</evidence>
<reference evidence="4" key="1">
    <citation type="journal article" date="2013" name="Science">
        <title>The Amborella genome and the evolution of flowering plants.</title>
        <authorList>
            <consortium name="Amborella Genome Project"/>
        </authorList>
    </citation>
    <scope>NUCLEOTIDE SEQUENCE [LARGE SCALE GENOMIC DNA]</scope>
</reference>
<keyword evidence="2" id="KW-0472">Membrane</keyword>
<accession>W1PFS9</accession>
<dbReference type="KEGG" id="atr:18434695"/>
<feature type="compositionally biased region" description="Basic and acidic residues" evidence="1">
    <location>
        <begin position="99"/>
        <end position="109"/>
    </location>
</feature>
<evidence type="ECO:0000313" key="4">
    <source>
        <dbReference type="Proteomes" id="UP000017836"/>
    </source>
</evidence>
<proteinExistence type="predicted"/>
<keyword evidence="2" id="KW-0812">Transmembrane</keyword>
<feature type="region of interest" description="Disordered" evidence="1">
    <location>
        <begin position="1"/>
        <end position="66"/>
    </location>
</feature>
<evidence type="ECO:0000256" key="2">
    <source>
        <dbReference type="SAM" id="Phobius"/>
    </source>
</evidence>
<dbReference type="Proteomes" id="UP000017836">
    <property type="component" value="Unassembled WGS sequence"/>
</dbReference>
<dbReference type="HOGENOM" id="CLU_1196298_0_0_1"/>
<evidence type="ECO:0008006" key="5">
    <source>
        <dbReference type="Google" id="ProtNLM"/>
    </source>
</evidence>
<protein>
    <recommendedName>
        <fullName evidence="5">Transmembrane protein</fullName>
    </recommendedName>
</protein>